<dbReference type="AlphaFoldDB" id="A0A139AEA8"/>
<dbReference type="SUPFAM" id="SSF52833">
    <property type="entry name" value="Thioredoxin-like"/>
    <property type="match status" value="1"/>
</dbReference>
<sequence length="256" mass="28982">MHLHIDLWIDITCPWCYLGKHRLDKALQQFDFPSQNISIDFHPFYVNPAQRADYTPPFRPIPVEFMDPNEEAAKKEKGARVKVELRDEGLPLAVSKSHPSSSTPKSSSPPDSTDSHLLLQHVSSLSTLPPSTPSTLLTHLLAAHFAHHVPITSRTELIRIAKECGVPEEEAKKAWRSEEARERLAAREKEAREEREVTGVPWYVFRFTSTQAGQPSDEPLIEFPIVGAQDTAVLIRMLNRGKDRAAKEAERRRAKL</sequence>
<gene>
    <name evidence="3" type="ORF">M427DRAFT_57186</name>
</gene>
<accession>A0A139AEA8</accession>
<organism evidence="3 4">
    <name type="scientific">Gonapodya prolifera (strain JEL478)</name>
    <name type="common">Monoblepharis prolifera</name>
    <dbReference type="NCBI Taxonomy" id="1344416"/>
    <lineage>
        <taxon>Eukaryota</taxon>
        <taxon>Fungi</taxon>
        <taxon>Fungi incertae sedis</taxon>
        <taxon>Chytridiomycota</taxon>
        <taxon>Chytridiomycota incertae sedis</taxon>
        <taxon>Monoblepharidomycetes</taxon>
        <taxon>Monoblepharidales</taxon>
        <taxon>Gonapodyaceae</taxon>
        <taxon>Gonapodya</taxon>
    </lineage>
</organism>
<evidence type="ECO:0000259" key="2">
    <source>
        <dbReference type="Pfam" id="PF01323"/>
    </source>
</evidence>
<feature type="domain" description="DSBA-like thioredoxin" evidence="2">
    <location>
        <begin position="5"/>
        <end position="205"/>
    </location>
</feature>
<dbReference type="InterPro" id="IPR036249">
    <property type="entry name" value="Thioredoxin-like_sf"/>
</dbReference>
<reference evidence="3 4" key="1">
    <citation type="journal article" date="2015" name="Genome Biol. Evol.">
        <title>Phylogenomic analyses indicate that early fungi evolved digesting cell walls of algal ancestors of land plants.</title>
        <authorList>
            <person name="Chang Y."/>
            <person name="Wang S."/>
            <person name="Sekimoto S."/>
            <person name="Aerts A.L."/>
            <person name="Choi C."/>
            <person name="Clum A."/>
            <person name="LaButti K.M."/>
            <person name="Lindquist E.A."/>
            <person name="Yee Ngan C."/>
            <person name="Ohm R.A."/>
            <person name="Salamov A.A."/>
            <person name="Grigoriev I.V."/>
            <person name="Spatafora J.W."/>
            <person name="Berbee M.L."/>
        </authorList>
    </citation>
    <scope>NUCLEOTIDE SEQUENCE [LARGE SCALE GENOMIC DNA]</scope>
    <source>
        <strain evidence="3 4">JEL478</strain>
    </source>
</reference>
<protein>
    <submittedName>
        <fullName evidence="3">Thioredoxin-like protein</fullName>
    </submittedName>
</protein>
<dbReference type="PANTHER" id="PTHR13887">
    <property type="entry name" value="GLUTATHIONE S-TRANSFERASE KAPPA"/>
    <property type="match status" value="1"/>
</dbReference>
<dbReference type="Gene3D" id="3.40.30.10">
    <property type="entry name" value="Glutaredoxin"/>
    <property type="match status" value="1"/>
</dbReference>
<evidence type="ECO:0000256" key="1">
    <source>
        <dbReference type="SAM" id="MobiDB-lite"/>
    </source>
</evidence>
<proteinExistence type="predicted"/>
<feature type="compositionally biased region" description="Low complexity" evidence="1">
    <location>
        <begin position="95"/>
        <end position="115"/>
    </location>
</feature>
<dbReference type="OrthoDB" id="1930760at2759"/>
<dbReference type="PANTHER" id="PTHR13887:SF41">
    <property type="entry name" value="THIOREDOXIN SUPERFAMILY PROTEIN"/>
    <property type="match status" value="1"/>
</dbReference>
<dbReference type="STRING" id="1344416.A0A139AEA8"/>
<evidence type="ECO:0000313" key="3">
    <source>
        <dbReference type="EMBL" id="KXS14775.1"/>
    </source>
</evidence>
<feature type="region of interest" description="Disordered" evidence="1">
    <location>
        <begin position="92"/>
        <end position="115"/>
    </location>
</feature>
<evidence type="ECO:0000313" key="4">
    <source>
        <dbReference type="Proteomes" id="UP000070544"/>
    </source>
</evidence>
<dbReference type="Proteomes" id="UP000070544">
    <property type="component" value="Unassembled WGS sequence"/>
</dbReference>
<dbReference type="Pfam" id="PF01323">
    <property type="entry name" value="DSBA"/>
    <property type="match status" value="1"/>
</dbReference>
<dbReference type="EMBL" id="KQ965766">
    <property type="protein sequence ID" value="KXS14775.1"/>
    <property type="molecule type" value="Genomic_DNA"/>
</dbReference>
<dbReference type="InterPro" id="IPR001853">
    <property type="entry name" value="DSBA-like_thioredoxin_dom"/>
</dbReference>
<keyword evidence="4" id="KW-1185">Reference proteome</keyword>
<name>A0A139AEA8_GONPJ</name>
<dbReference type="GO" id="GO:0016491">
    <property type="term" value="F:oxidoreductase activity"/>
    <property type="evidence" value="ECO:0007669"/>
    <property type="project" value="InterPro"/>
</dbReference>